<dbReference type="SUPFAM" id="SSF52540">
    <property type="entry name" value="P-loop containing nucleoside triphosphate hydrolases"/>
    <property type="match status" value="1"/>
</dbReference>
<dbReference type="Gene3D" id="3.40.850.10">
    <property type="entry name" value="Kinesin motor domain"/>
    <property type="match status" value="1"/>
</dbReference>
<protein>
    <recommendedName>
        <fullName evidence="6">Kinesin motor domain-containing protein</fullName>
    </recommendedName>
</protein>
<evidence type="ECO:0000259" key="6">
    <source>
        <dbReference type="PROSITE" id="PS50067"/>
    </source>
</evidence>
<gene>
    <name evidence="7" type="ORF">niasHS_004836</name>
</gene>
<evidence type="ECO:0000256" key="5">
    <source>
        <dbReference type="PROSITE-ProRule" id="PRU00283"/>
    </source>
</evidence>
<comment type="caution">
    <text evidence="7">The sequence shown here is derived from an EMBL/GenBank/DDBJ whole genome shotgun (WGS) entry which is preliminary data.</text>
</comment>
<keyword evidence="8" id="KW-1185">Reference proteome</keyword>
<dbReference type="PROSITE" id="PS50067">
    <property type="entry name" value="KINESIN_MOTOR_2"/>
    <property type="match status" value="1"/>
</dbReference>
<evidence type="ECO:0000256" key="1">
    <source>
        <dbReference type="ARBA" id="ARBA00004245"/>
    </source>
</evidence>
<feature type="domain" description="Kinesin motor" evidence="6">
    <location>
        <begin position="1"/>
        <end position="116"/>
    </location>
</feature>
<dbReference type="InterPro" id="IPR027417">
    <property type="entry name" value="P-loop_NTPase"/>
</dbReference>
<dbReference type="InterPro" id="IPR036961">
    <property type="entry name" value="Kinesin_motor_dom_sf"/>
</dbReference>
<comment type="caution">
    <text evidence="5">Lacks conserved residue(s) required for the propagation of feature annotation.</text>
</comment>
<dbReference type="Pfam" id="PF00225">
    <property type="entry name" value="Kinesin"/>
    <property type="match status" value="1"/>
</dbReference>
<sequence>MTVRRASSSVRIKKDPTSQEISLLVTLSRNVTSQADILSALATGAQNRTTAATNMNNQSSSSHAIFTFNIKQARVVLVELQRISEMPKLTVTGDIGREPGGLPAVYSCFSSISSKI</sequence>
<comment type="subcellular location">
    <subcellularLocation>
        <location evidence="1">Cytoplasm</location>
        <location evidence="1">Cytoskeleton</location>
    </subcellularLocation>
</comment>
<evidence type="ECO:0000256" key="4">
    <source>
        <dbReference type="ARBA" id="ARBA00023212"/>
    </source>
</evidence>
<dbReference type="EMBL" id="JBICCN010000110">
    <property type="protein sequence ID" value="KAL3093457.1"/>
    <property type="molecule type" value="Genomic_DNA"/>
</dbReference>
<dbReference type="Proteomes" id="UP001620645">
    <property type="component" value="Unassembled WGS sequence"/>
</dbReference>
<dbReference type="AlphaFoldDB" id="A0ABD2JS90"/>
<dbReference type="PANTHER" id="PTHR47969:SF28">
    <property type="entry name" value="KINESIN-LIKE PROTEIN KIF21B"/>
    <property type="match status" value="1"/>
</dbReference>
<proteinExistence type="inferred from homology"/>
<dbReference type="InterPro" id="IPR027640">
    <property type="entry name" value="Kinesin-like_fam"/>
</dbReference>
<keyword evidence="2" id="KW-0547">Nucleotide-binding</keyword>
<comment type="similarity">
    <text evidence="5">Belongs to the TRAFAC class myosin-kinesin ATPase superfamily. Kinesin family.</text>
</comment>
<reference evidence="7 8" key="1">
    <citation type="submission" date="2024-10" db="EMBL/GenBank/DDBJ databases">
        <authorList>
            <person name="Kim D."/>
        </authorList>
    </citation>
    <scope>NUCLEOTIDE SEQUENCE [LARGE SCALE GENOMIC DNA]</scope>
    <source>
        <strain evidence="7">Taebaek</strain>
    </source>
</reference>
<dbReference type="PANTHER" id="PTHR47969">
    <property type="entry name" value="CHROMOSOME-ASSOCIATED KINESIN KIF4A-RELATED"/>
    <property type="match status" value="1"/>
</dbReference>
<name>A0ABD2JS90_HETSC</name>
<keyword evidence="3" id="KW-0067">ATP-binding</keyword>
<dbReference type="GO" id="GO:0005856">
    <property type="term" value="C:cytoskeleton"/>
    <property type="evidence" value="ECO:0007669"/>
    <property type="project" value="UniProtKB-SubCell"/>
</dbReference>
<evidence type="ECO:0000256" key="3">
    <source>
        <dbReference type="ARBA" id="ARBA00022840"/>
    </source>
</evidence>
<evidence type="ECO:0000313" key="8">
    <source>
        <dbReference type="Proteomes" id="UP001620645"/>
    </source>
</evidence>
<evidence type="ECO:0000313" key="7">
    <source>
        <dbReference type="EMBL" id="KAL3093457.1"/>
    </source>
</evidence>
<dbReference type="InterPro" id="IPR001752">
    <property type="entry name" value="Kinesin_motor_dom"/>
</dbReference>
<organism evidence="7 8">
    <name type="scientific">Heterodera schachtii</name>
    <name type="common">Sugarbeet cyst nematode worm</name>
    <name type="synonym">Tylenchus schachtii</name>
    <dbReference type="NCBI Taxonomy" id="97005"/>
    <lineage>
        <taxon>Eukaryota</taxon>
        <taxon>Metazoa</taxon>
        <taxon>Ecdysozoa</taxon>
        <taxon>Nematoda</taxon>
        <taxon>Chromadorea</taxon>
        <taxon>Rhabditida</taxon>
        <taxon>Tylenchina</taxon>
        <taxon>Tylenchomorpha</taxon>
        <taxon>Tylenchoidea</taxon>
        <taxon>Heteroderidae</taxon>
        <taxon>Heteroderinae</taxon>
        <taxon>Heterodera</taxon>
    </lineage>
</organism>
<dbReference type="GO" id="GO:0005524">
    <property type="term" value="F:ATP binding"/>
    <property type="evidence" value="ECO:0007669"/>
    <property type="project" value="UniProtKB-KW"/>
</dbReference>
<accession>A0ABD2JS90</accession>
<keyword evidence="4" id="KW-0963">Cytoplasm</keyword>
<keyword evidence="4" id="KW-0206">Cytoskeleton</keyword>
<evidence type="ECO:0000256" key="2">
    <source>
        <dbReference type="ARBA" id="ARBA00022741"/>
    </source>
</evidence>